<evidence type="ECO:0000256" key="1">
    <source>
        <dbReference type="ARBA" id="ARBA00004651"/>
    </source>
</evidence>
<dbReference type="PANTHER" id="PTHR30572:SF4">
    <property type="entry name" value="ABC TRANSPORTER PERMEASE YTRF"/>
    <property type="match status" value="1"/>
</dbReference>
<accession>A0A1G7FIC9</accession>
<evidence type="ECO:0000256" key="5">
    <source>
        <dbReference type="ARBA" id="ARBA00023136"/>
    </source>
</evidence>
<dbReference type="Proteomes" id="UP000199076">
    <property type="component" value="Unassembled WGS sequence"/>
</dbReference>
<dbReference type="InterPro" id="IPR003838">
    <property type="entry name" value="ABC3_permease_C"/>
</dbReference>
<dbReference type="Pfam" id="PF02687">
    <property type="entry name" value="FtsX"/>
    <property type="match status" value="1"/>
</dbReference>
<dbReference type="OrthoDB" id="11469at2157"/>
<dbReference type="InterPro" id="IPR025857">
    <property type="entry name" value="MacB_PCD"/>
</dbReference>
<evidence type="ECO:0000256" key="6">
    <source>
        <dbReference type="ARBA" id="ARBA00038076"/>
    </source>
</evidence>
<dbReference type="RefSeq" id="WP_092686747.1">
    <property type="nucleotide sequence ID" value="NZ_FNBK01000001.1"/>
</dbReference>
<dbReference type="Pfam" id="PF12704">
    <property type="entry name" value="MacB_PCD"/>
    <property type="match status" value="1"/>
</dbReference>
<dbReference type="PANTHER" id="PTHR30572">
    <property type="entry name" value="MEMBRANE COMPONENT OF TRANSPORTER-RELATED"/>
    <property type="match status" value="1"/>
</dbReference>
<dbReference type="InterPro" id="IPR050250">
    <property type="entry name" value="Macrolide_Exporter_MacB"/>
</dbReference>
<comment type="subcellular location">
    <subcellularLocation>
        <location evidence="1">Cell membrane</location>
        <topology evidence="1">Multi-pass membrane protein</topology>
    </subcellularLocation>
</comment>
<evidence type="ECO:0000259" key="9">
    <source>
        <dbReference type="Pfam" id="PF12704"/>
    </source>
</evidence>
<keyword evidence="4 7" id="KW-1133">Transmembrane helix</keyword>
<dbReference type="GO" id="GO:0022857">
    <property type="term" value="F:transmembrane transporter activity"/>
    <property type="evidence" value="ECO:0007669"/>
    <property type="project" value="TreeGrafter"/>
</dbReference>
<gene>
    <name evidence="10" type="ORF">SAMN05216218_101210</name>
</gene>
<evidence type="ECO:0000256" key="7">
    <source>
        <dbReference type="SAM" id="Phobius"/>
    </source>
</evidence>
<dbReference type="EMBL" id="FNBK01000001">
    <property type="protein sequence ID" value="SDE75696.1"/>
    <property type="molecule type" value="Genomic_DNA"/>
</dbReference>
<feature type="transmembrane region" description="Helical" evidence="7">
    <location>
        <begin position="358"/>
        <end position="378"/>
    </location>
</feature>
<feature type="transmembrane region" description="Helical" evidence="7">
    <location>
        <begin position="268"/>
        <end position="291"/>
    </location>
</feature>
<reference evidence="11" key="1">
    <citation type="submission" date="2016-10" db="EMBL/GenBank/DDBJ databases">
        <authorList>
            <person name="Varghese N."/>
            <person name="Submissions S."/>
        </authorList>
    </citation>
    <scope>NUCLEOTIDE SEQUENCE [LARGE SCALE GENOMIC DNA]</scope>
    <source>
        <strain evidence="11">IBRC-M 10760</strain>
    </source>
</reference>
<name>A0A1G7FIC9_9EURY</name>
<feature type="transmembrane region" description="Helical" evidence="7">
    <location>
        <begin position="312"/>
        <end position="338"/>
    </location>
</feature>
<evidence type="ECO:0000256" key="2">
    <source>
        <dbReference type="ARBA" id="ARBA00022475"/>
    </source>
</evidence>
<feature type="transmembrane region" description="Helical" evidence="7">
    <location>
        <begin position="28"/>
        <end position="46"/>
    </location>
</feature>
<dbReference type="STRING" id="660518.SAMN05216218_101210"/>
<keyword evidence="11" id="KW-1185">Reference proteome</keyword>
<keyword evidence="2" id="KW-1003">Cell membrane</keyword>
<evidence type="ECO:0000256" key="3">
    <source>
        <dbReference type="ARBA" id="ARBA00022692"/>
    </source>
</evidence>
<feature type="domain" description="ABC3 transporter permease C-terminal" evidence="8">
    <location>
        <begin position="272"/>
        <end position="387"/>
    </location>
</feature>
<keyword evidence="3 7" id="KW-0812">Transmembrane</keyword>
<organism evidence="10 11">
    <name type="scientific">Halorientalis regularis</name>
    <dbReference type="NCBI Taxonomy" id="660518"/>
    <lineage>
        <taxon>Archaea</taxon>
        <taxon>Methanobacteriati</taxon>
        <taxon>Methanobacteriota</taxon>
        <taxon>Stenosarchaea group</taxon>
        <taxon>Halobacteria</taxon>
        <taxon>Halobacteriales</taxon>
        <taxon>Haloarculaceae</taxon>
        <taxon>Halorientalis</taxon>
    </lineage>
</organism>
<dbReference type="GO" id="GO:0005886">
    <property type="term" value="C:plasma membrane"/>
    <property type="evidence" value="ECO:0007669"/>
    <property type="project" value="UniProtKB-SubCell"/>
</dbReference>
<evidence type="ECO:0000259" key="8">
    <source>
        <dbReference type="Pfam" id="PF02687"/>
    </source>
</evidence>
<evidence type="ECO:0000313" key="10">
    <source>
        <dbReference type="EMBL" id="SDE75696.1"/>
    </source>
</evidence>
<sequence>MNPLRWLVGRFPTLALARRNLSRATLRSALAITAVVIGVVAIGAIGTGGEAFKQDQLEAYEGFGGTATVEPDVQFEDGNLTNTELSDGDIDRIRQAAGSATVLPVHEPAGSFVQTQSGTLLFRARVKGLENPGEFYEARNGTMPDNWRRTIVIGARIADQNDLEPGDRLRVNVTDEFDRSFEIAAVLKPQGFSAPLGADRTVFVPASEFESGGYEQAIVRVDTTTGSVDAATQAIEREFNAREQLVRVEQVQEQREQFTEFFGTVNQFLIGVGAISLLVAAVTIANTMLMAAIERESEIGVLRAYGYPKRAVVSLLVAESTILGVVGAAIGAPLALGIGMAINQLLLGDPFAFTAAGLRYVGIGVGFGVVTALVAGLYPAWKAANKRPVEALD</sequence>
<comment type="similarity">
    <text evidence="6">Belongs to the ABC-4 integral membrane protein family.</text>
</comment>
<evidence type="ECO:0000256" key="4">
    <source>
        <dbReference type="ARBA" id="ARBA00022989"/>
    </source>
</evidence>
<dbReference type="AlphaFoldDB" id="A0A1G7FIC9"/>
<keyword evidence="5 7" id="KW-0472">Membrane</keyword>
<protein>
    <submittedName>
        <fullName evidence="10">Putative ABC transport system permease protein</fullName>
    </submittedName>
</protein>
<evidence type="ECO:0000313" key="11">
    <source>
        <dbReference type="Proteomes" id="UP000199076"/>
    </source>
</evidence>
<feature type="domain" description="MacB-like periplasmic core" evidence="9">
    <location>
        <begin position="28"/>
        <end position="236"/>
    </location>
</feature>
<proteinExistence type="inferred from homology"/>